<proteinExistence type="predicted"/>
<gene>
    <name evidence="2" type="ORF">G8E10_19185</name>
</gene>
<keyword evidence="1" id="KW-0812">Transmembrane</keyword>
<keyword evidence="3" id="KW-1185">Reference proteome</keyword>
<organism evidence="2 3">
    <name type="scientific">Ferranicluibacter rubi</name>
    <dbReference type="NCBI Taxonomy" id="2715133"/>
    <lineage>
        <taxon>Bacteria</taxon>
        <taxon>Pseudomonadati</taxon>
        <taxon>Pseudomonadota</taxon>
        <taxon>Alphaproteobacteria</taxon>
        <taxon>Hyphomicrobiales</taxon>
        <taxon>Rhizobiaceae</taxon>
        <taxon>Ferranicluibacter</taxon>
    </lineage>
</organism>
<dbReference type="AlphaFoldDB" id="A0AA43ZIZ5"/>
<comment type="caution">
    <text evidence="2">The sequence shown here is derived from an EMBL/GenBank/DDBJ whole genome shotgun (WGS) entry which is preliminary data.</text>
</comment>
<evidence type="ECO:0000256" key="1">
    <source>
        <dbReference type="SAM" id="Phobius"/>
    </source>
</evidence>
<sequence>MSNHDLDHHAPPSRRAKIIFAVLVGIVVLATVSSMATSIVLYLKSV</sequence>
<accession>A0AA43ZIZ5</accession>
<evidence type="ECO:0000313" key="3">
    <source>
        <dbReference type="Proteomes" id="UP001155840"/>
    </source>
</evidence>
<protein>
    <submittedName>
        <fullName evidence="2">Uncharacterized protein</fullName>
    </submittedName>
</protein>
<dbReference type="Proteomes" id="UP001155840">
    <property type="component" value="Unassembled WGS sequence"/>
</dbReference>
<dbReference type="RefSeq" id="WP_165917091.1">
    <property type="nucleotide sequence ID" value="NZ_JAANCM010000011.1"/>
</dbReference>
<reference evidence="2" key="1">
    <citation type="submission" date="2020-03" db="EMBL/GenBank/DDBJ databases">
        <title>Ferranicluibacter endophyticum gen. nov., sp. nov., a new genus isolated from Rubus ulmifolius Schott. stem.</title>
        <authorList>
            <person name="Roca-Couso R."/>
            <person name="Flores-Felix J.D."/>
            <person name="Igual J.M."/>
            <person name="Rivas R."/>
        </authorList>
    </citation>
    <scope>NUCLEOTIDE SEQUENCE</scope>
    <source>
        <strain evidence="2">CRRU44</strain>
    </source>
</reference>
<keyword evidence="1" id="KW-0472">Membrane</keyword>
<name>A0AA43ZIZ5_9HYPH</name>
<dbReference type="EMBL" id="JAANCM010000011">
    <property type="protein sequence ID" value="NHT77828.1"/>
    <property type="molecule type" value="Genomic_DNA"/>
</dbReference>
<keyword evidence="1" id="KW-1133">Transmembrane helix</keyword>
<evidence type="ECO:0000313" key="2">
    <source>
        <dbReference type="EMBL" id="NHT77828.1"/>
    </source>
</evidence>
<feature type="transmembrane region" description="Helical" evidence="1">
    <location>
        <begin position="18"/>
        <end position="43"/>
    </location>
</feature>